<dbReference type="Gramene" id="PRQ49579">
    <property type="protein sequence ID" value="PRQ49579"/>
    <property type="gene ID" value="RchiOBHm_Chr2g0123501"/>
</dbReference>
<evidence type="ECO:0000313" key="3">
    <source>
        <dbReference type="Proteomes" id="UP000238479"/>
    </source>
</evidence>
<dbReference type="Proteomes" id="UP000238479">
    <property type="component" value="Chromosome 2"/>
</dbReference>
<proteinExistence type="predicted"/>
<dbReference type="AlphaFoldDB" id="A0A2P6RT24"/>
<sequence length="87" mass="9933">MCASMIMVGIPACLEVSSDDDALKLRTHLREKFGVEVHIYYHMPKHEEVATTTGYGRVSHQVYNKVDDYYKFRDAINQLVCDGFTCA</sequence>
<name>A0A2P6RT24_ROSCH</name>
<reference evidence="2 3" key="1">
    <citation type="journal article" date="2018" name="Nat. Genet.">
        <title>The Rosa genome provides new insights in the design of modern roses.</title>
        <authorList>
            <person name="Bendahmane M."/>
        </authorList>
    </citation>
    <scope>NUCLEOTIDE SEQUENCE [LARGE SCALE GENOMIC DNA]</scope>
    <source>
        <strain evidence="3">cv. Old Blush</strain>
    </source>
</reference>
<evidence type="ECO:0000256" key="1">
    <source>
        <dbReference type="ARBA" id="ARBA00022898"/>
    </source>
</evidence>
<dbReference type="STRING" id="74649.A0A2P6RT24"/>
<dbReference type="PANTHER" id="PTHR43092">
    <property type="entry name" value="L-CYSTEINE DESULFHYDRASE"/>
    <property type="match status" value="1"/>
</dbReference>
<gene>
    <name evidence="2" type="ORF">RchiOBHm_Chr2g0123501</name>
</gene>
<protein>
    <submittedName>
        <fullName evidence="2">Uncharacterized protein</fullName>
    </submittedName>
</protein>
<keyword evidence="3" id="KW-1185">Reference proteome</keyword>
<organism evidence="2 3">
    <name type="scientific">Rosa chinensis</name>
    <name type="common">China rose</name>
    <dbReference type="NCBI Taxonomy" id="74649"/>
    <lineage>
        <taxon>Eukaryota</taxon>
        <taxon>Viridiplantae</taxon>
        <taxon>Streptophyta</taxon>
        <taxon>Embryophyta</taxon>
        <taxon>Tracheophyta</taxon>
        <taxon>Spermatophyta</taxon>
        <taxon>Magnoliopsida</taxon>
        <taxon>eudicotyledons</taxon>
        <taxon>Gunneridae</taxon>
        <taxon>Pentapetalae</taxon>
        <taxon>rosids</taxon>
        <taxon>fabids</taxon>
        <taxon>Rosales</taxon>
        <taxon>Rosaceae</taxon>
        <taxon>Rosoideae</taxon>
        <taxon>Rosoideae incertae sedis</taxon>
        <taxon>Rosa</taxon>
    </lineage>
</organism>
<dbReference type="EMBL" id="PDCK01000040">
    <property type="protein sequence ID" value="PRQ49579.1"/>
    <property type="molecule type" value="Genomic_DNA"/>
</dbReference>
<dbReference type="OMA" id="PKHEEVA"/>
<accession>A0A2P6RT24</accession>
<keyword evidence="1" id="KW-0663">Pyridoxal phosphate</keyword>
<comment type="caution">
    <text evidence="2">The sequence shown here is derived from an EMBL/GenBank/DDBJ whole genome shotgun (WGS) entry which is preliminary data.</text>
</comment>
<dbReference type="PANTHER" id="PTHR43092:SF2">
    <property type="entry name" value="HERCYNYLCYSTEINE SULFOXIDE LYASE"/>
    <property type="match status" value="1"/>
</dbReference>
<evidence type="ECO:0000313" key="2">
    <source>
        <dbReference type="EMBL" id="PRQ49579.1"/>
    </source>
</evidence>